<keyword evidence="4 6" id="KW-0092">Biotin</keyword>
<dbReference type="Gene3D" id="3.30.930.10">
    <property type="entry name" value="Bira Bifunctional Protein, Domain 2"/>
    <property type="match status" value="1"/>
</dbReference>
<sequence length="321" mass="35059">MSELLRLLGDGRFHSGEELGAALGVSRSAVWKYLQRLEAEYDIELFRVPGKGYRLAEPFSLLNYESCSAALAHLGWQLCFRDTVDSTNAEALRLLRSEVAAPFVVLAESQINGRGRRGRVWVSPFGRNLYYSLALKIANGSEGLSGLSLVVGLAVLHALRRAGVEDVGLKWPNDLYVSGKKIAGILLELTGDPADVCHVIIGIGINVNMISDGLDIDQPWTSVRAQTGVLVDRSELASFVSESLHHYVNMHAQQGFSSLRGEWEANNVWQGKRCVLSAGAHQIKGLMLGIDEHGALRLLVDGQGEQRFSGGELSLRIDHDS</sequence>
<dbReference type="Proteomes" id="UP000032487">
    <property type="component" value="Unassembled WGS sequence"/>
</dbReference>
<dbReference type="Pfam" id="PF02237">
    <property type="entry name" value="BPL_C"/>
    <property type="match status" value="1"/>
</dbReference>
<evidence type="ECO:0000259" key="7">
    <source>
        <dbReference type="PROSITE" id="PS51733"/>
    </source>
</evidence>
<protein>
    <recommendedName>
        <fullName evidence="6">Bifunctional ligase/repressor BirA</fullName>
    </recommendedName>
    <alternativeName>
        <fullName evidence="6">Biotin operon repressor</fullName>
    </alternativeName>
    <alternativeName>
        <fullName evidence="6">Biotin--[acetyl-CoA-carboxylase] ligase</fullName>
        <ecNumber evidence="6">6.3.4.15</ecNumber>
    </alternativeName>
    <alternativeName>
        <fullName evidence="6">Biotin--protein ligase</fullName>
    </alternativeName>
    <alternativeName>
        <fullName evidence="6">Biotin-[acetyl-CoA carboxylase] synthetase</fullName>
    </alternativeName>
</protein>
<keyword evidence="6" id="KW-0804">Transcription</keyword>
<dbReference type="InterPro" id="IPR008988">
    <property type="entry name" value="Transcriptional_repressor_C"/>
</dbReference>
<feature type="binding site" evidence="6">
    <location>
        <position position="181"/>
    </location>
    <ligand>
        <name>biotin</name>
        <dbReference type="ChEBI" id="CHEBI:57586"/>
    </ligand>
</feature>
<gene>
    <name evidence="6" type="primary">birA</name>
    <name evidence="8" type="ORF">UF78_02990</name>
</gene>
<evidence type="ECO:0000256" key="5">
    <source>
        <dbReference type="ARBA" id="ARBA00047846"/>
    </source>
</evidence>
<dbReference type="AlphaFoldDB" id="A0A0D9AT01"/>
<dbReference type="GO" id="GO:0005737">
    <property type="term" value="C:cytoplasm"/>
    <property type="evidence" value="ECO:0007669"/>
    <property type="project" value="TreeGrafter"/>
</dbReference>
<dbReference type="InterPro" id="IPR013196">
    <property type="entry name" value="HTH_11"/>
</dbReference>
<dbReference type="PANTHER" id="PTHR12835:SF5">
    <property type="entry name" value="BIOTIN--PROTEIN LIGASE"/>
    <property type="match status" value="1"/>
</dbReference>
<name>A0A0D9AT01_STUST</name>
<dbReference type="InterPro" id="IPR003142">
    <property type="entry name" value="BPL_C"/>
</dbReference>
<keyword evidence="1 6" id="KW-0436">Ligase</keyword>
<comment type="caution">
    <text evidence="8">The sequence shown here is derived from an EMBL/GenBank/DDBJ whole genome shotgun (WGS) entry which is preliminary data.</text>
</comment>
<reference evidence="8 9" key="1">
    <citation type="submission" date="2015-02" db="EMBL/GenBank/DDBJ databases">
        <title>Draft genome sequence of Pseudomonas stutzeri NT0128 isolated from wheat (Triticum turgidum) rhizosphere.</title>
        <authorList>
            <person name="Tovi N."/>
            <person name="Frenk S."/>
            <person name="Hadar Y."/>
            <person name="Minz D."/>
        </authorList>
    </citation>
    <scope>NUCLEOTIDE SEQUENCE [LARGE SCALE GENOMIC DNA]</scope>
    <source>
        <strain evidence="8 9">NT0128</strain>
    </source>
</reference>
<feature type="binding site" evidence="6">
    <location>
        <begin position="114"/>
        <end position="116"/>
    </location>
    <ligand>
        <name>biotin</name>
        <dbReference type="ChEBI" id="CHEBI:57586"/>
    </ligand>
</feature>
<dbReference type="PANTHER" id="PTHR12835">
    <property type="entry name" value="BIOTIN PROTEIN LIGASE"/>
    <property type="match status" value="1"/>
</dbReference>
<dbReference type="PATRIC" id="fig|316.101.peg.3382"/>
<dbReference type="GO" id="GO:0006355">
    <property type="term" value="P:regulation of DNA-templated transcription"/>
    <property type="evidence" value="ECO:0007669"/>
    <property type="project" value="UniProtKB-UniRule"/>
</dbReference>
<feature type="binding site" evidence="6">
    <location>
        <begin position="86"/>
        <end position="88"/>
    </location>
    <ligand>
        <name>biotin</name>
        <dbReference type="ChEBI" id="CHEBI:57586"/>
    </ligand>
</feature>
<feature type="binding site" evidence="6">
    <location>
        <position position="110"/>
    </location>
    <ligand>
        <name>biotin</name>
        <dbReference type="ChEBI" id="CHEBI:57586"/>
    </ligand>
</feature>
<comment type="catalytic activity">
    <reaction evidence="5 6">
        <text>biotin + L-lysyl-[protein] + ATP = N(6)-biotinyl-L-lysyl-[protein] + AMP + diphosphate + H(+)</text>
        <dbReference type="Rhea" id="RHEA:11756"/>
        <dbReference type="Rhea" id="RHEA-COMP:9752"/>
        <dbReference type="Rhea" id="RHEA-COMP:10505"/>
        <dbReference type="ChEBI" id="CHEBI:15378"/>
        <dbReference type="ChEBI" id="CHEBI:29969"/>
        <dbReference type="ChEBI" id="CHEBI:30616"/>
        <dbReference type="ChEBI" id="CHEBI:33019"/>
        <dbReference type="ChEBI" id="CHEBI:57586"/>
        <dbReference type="ChEBI" id="CHEBI:83144"/>
        <dbReference type="ChEBI" id="CHEBI:456215"/>
        <dbReference type="EC" id="6.3.4.15"/>
    </reaction>
</comment>
<dbReference type="Gene3D" id="2.30.30.100">
    <property type="match status" value="1"/>
</dbReference>
<dbReference type="HAMAP" id="MF_00978">
    <property type="entry name" value="Bifunct_BirA"/>
    <property type="match status" value="1"/>
</dbReference>
<keyword evidence="2 6" id="KW-0547">Nucleotide-binding</keyword>
<evidence type="ECO:0000256" key="1">
    <source>
        <dbReference type="ARBA" id="ARBA00022598"/>
    </source>
</evidence>
<dbReference type="OrthoDB" id="9807064at2"/>
<dbReference type="CDD" id="cd16442">
    <property type="entry name" value="BPL"/>
    <property type="match status" value="1"/>
</dbReference>
<dbReference type="EC" id="6.3.4.15" evidence="6"/>
<proteinExistence type="inferred from homology"/>
<keyword evidence="3 6" id="KW-0067">ATP-binding</keyword>
<accession>A0A0D9AT01</accession>
<dbReference type="EMBL" id="JYHV01000008">
    <property type="protein sequence ID" value="KJH84133.1"/>
    <property type="molecule type" value="Genomic_DNA"/>
</dbReference>
<dbReference type="GO" id="GO:0003677">
    <property type="term" value="F:DNA binding"/>
    <property type="evidence" value="ECO:0007669"/>
    <property type="project" value="UniProtKB-UniRule"/>
</dbReference>
<dbReference type="SUPFAM" id="SSF46785">
    <property type="entry name" value="Winged helix' DNA-binding domain"/>
    <property type="match status" value="1"/>
</dbReference>
<evidence type="ECO:0000256" key="2">
    <source>
        <dbReference type="ARBA" id="ARBA00022741"/>
    </source>
</evidence>
<keyword evidence="6" id="KW-0678">Repressor</keyword>
<dbReference type="InterPro" id="IPR036388">
    <property type="entry name" value="WH-like_DNA-bd_sf"/>
</dbReference>
<dbReference type="PROSITE" id="PS51733">
    <property type="entry name" value="BPL_LPL_CATALYTIC"/>
    <property type="match status" value="1"/>
</dbReference>
<comment type="function">
    <text evidence="6">Acts both as a biotin--[acetyl-CoA-carboxylase] ligase and a biotin-operon repressor. In the presence of ATP, BirA activates biotin to form the BirA-biotinyl-5'-adenylate (BirA-bio-5'-AMP or holoBirA) complex. HoloBirA can either transfer the biotinyl moiety to the biotin carboxyl carrier protein (BCCP) subunit of acetyl-CoA carboxylase, or bind to the biotin operator site and inhibit transcription of the operon.</text>
</comment>
<dbReference type="NCBIfam" id="NF008848">
    <property type="entry name" value="PRK11886.1-3"/>
    <property type="match status" value="1"/>
</dbReference>
<feature type="DNA-binding region" description="H-T-H motif" evidence="6">
    <location>
        <begin position="16"/>
        <end position="35"/>
    </location>
</feature>
<dbReference type="Pfam" id="PF03099">
    <property type="entry name" value="BPL_LplA_LipB"/>
    <property type="match status" value="1"/>
</dbReference>
<dbReference type="SUPFAM" id="SSF55681">
    <property type="entry name" value="Class II aaRS and biotin synthetases"/>
    <property type="match status" value="1"/>
</dbReference>
<comment type="similarity">
    <text evidence="6">Belongs to the biotin--protein ligase family.</text>
</comment>
<dbReference type="RefSeq" id="WP_045160584.1">
    <property type="nucleotide sequence ID" value="NZ_JYHV01000008.1"/>
</dbReference>
<dbReference type="SUPFAM" id="SSF50037">
    <property type="entry name" value="C-terminal domain of transcriptional repressors"/>
    <property type="match status" value="1"/>
</dbReference>
<evidence type="ECO:0000256" key="4">
    <source>
        <dbReference type="ARBA" id="ARBA00023267"/>
    </source>
</evidence>
<evidence type="ECO:0000256" key="6">
    <source>
        <dbReference type="HAMAP-Rule" id="MF_00978"/>
    </source>
</evidence>
<dbReference type="InterPro" id="IPR004143">
    <property type="entry name" value="BPL_LPL_catalytic"/>
</dbReference>
<evidence type="ECO:0000313" key="9">
    <source>
        <dbReference type="Proteomes" id="UP000032487"/>
    </source>
</evidence>
<dbReference type="GO" id="GO:0005524">
    <property type="term" value="F:ATP binding"/>
    <property type="evidence" value="ECO:0007669"/>
    <property type="project" value="UniProtKB-UniRule"/>
</dbReference>
<keyword evidence="6" id="KW-0238">DNA-binding</keyword>
<dbReference type="NCBIfam" id="TIGR00121">
    <property type="entry name" value="birA_ligase"/>
    <property type="match status" value="1"/>
</dbReference>
<dbReference type="InterPro" id="IPR036390">
    <property type="entry name" value="WH_DNA-bd_sf"/>
</dbReference>
<evidence type="ECO:0000256" key="3">
    <source>
        <dbReference type="ARBA" id="ARBA00022840"/>
    </source>
</evidence>
<dbReference type="Gene3D" id="1.10.10.10">
    <property type="entry name" value="Winged helix-like DNA-binding domain superfamily/Winged helix DNA-binding domain"/>
    <property type="match status" value="1"/>
</dbReference>
<dbReference type="Pfam" id="PF08279">
    <property type="entry name" value="HTH_11"/>
    <property type="match status" value="1"/>
</dbReference>
<organism evidence="8 9">
    <name type="scientific">Stutzerimonas stutzeri</name>
    <name type="common">Pseudomonas stutzeri</name>
    <dbReference type="NCBI Taxonomy" id="316"/>
    <lineage>
        <taxon>Bacteria</taxon>
        <taxon>Pseudomonadati</taxon>
        <taxon>Pseudomonadota</taxon>
        <taxon>Gammaproteobacteria</taxon>
        <taxon>Pseudomonadales</taxon>
        <taxon>Pseudomonadaceae</taxon>
        <taxon>Stutzerimonas</taxon>
    </lineage>
</organism>
<keyword evidence="6" id="KW-0805">Transcription regulation</keyword>
<dbReference type="InterPro" id="IPR030855">
    <property type="entry name" value="Bifunct_BirA"/>
</dbReference>
<evidence type="ECO:0000313" key="8">
    <source>
        <dbReference type="EMBL" id="KJH84133.1"/>
    </source>
</evidence>
<dbReference type="InterPro" id="IPR004408">
    <property type="entry name" value="Biotin_CoA_COase_ligase"/>
</dbReference>
<feature type="domain" description="BPL/LPL catalytic" evidence="7">
    <location>
        <begin position="55"/>
        <end position="252"/>
    </location>
</feature>
<dbReference type="InterPro" id="IPR045864">
    <property type="entry name" value="aa-tRNA-synth_II/BPL/LPL"/>
</dbReference>
<dbReference type="GO" id="GO:0004077">
    <property type="term" value="F:biotin--[biotin carboxyl-carrier protein] ligase activity"/>
    <property type="evidence" value="ECO:0007669"/>
    <property type="project" value="UniProtKB-UniRule"/>
</dbReference>